<gene>
    <name evidence="1" type="ORF">A1O9_07101</name>
</gene>
<dbReference type="AlphaFoldDB" id="A0A072PAK6"/>
<dbReference type="VEuPathDB" id="FungiDB:A1O9_07101"/>
<dbReference type="HOGENOM" id="CLU_966548_0_0_1"/>
<comment type="caution">
    <text evidence="1">The sequence shown here is derived from an EMBL/GenBank/DDBJ whole genome shotgun (WGS) entry which is preliminary data.</text>
</comment>
<protein>
    <recommendedName>
        <fullName evidence="3">BTB domain-containing protein</fullName>
    </recommendedName>
</protein>
<dbReference type="GeneID" id="25282015"/>
<keyword evidence="2" id="KW-1185">Reference proteome</keyword>
<evidence type="ECO:0000313" key="1">
    <source>
        <dbReference type="EMBL" id="KEF56911.1"/>
    </source>
</evidence>
<dbReference type="EMBL" id="AMGV01000005">
    <property type="protein sequence ID" value="KEF56911.1"/>
    <property type="molecule type" value="Genomic_DNA"/>
</dbReference>
<organism evidence="1 2">
    <name type="scientific">Exophiala aquamarina CBS 119918</name>
    <dbReference type="NCBI Taxonomy" id="1182545"/>
    <lineage>
        <taxon>Eukaryota</taxon>
        <taxon>Fungi</taxon>
        <taxon>Dikarya</taxon>
        <taxon>Ascomycota</taxon>
        <taxon>Pezizomycotina</taxon>
        <taxon>Eurotiomycetes</taxon>
        <taxon>Chaetothyriomycetidae</taxon>
        <taxon>Chaetothyriales</taxon>
        <taxon>Herpotrichiellaceae</taxon>
        <taxon>Exophiala</taxon>
    </lineage>
</organism>
<proteinExistence type="predicted"/>
<reference evidence="1 2" key="1">
    <citation type="submission" date="2013-03" db="EMBL/GenBank/DDBJ databases">
        <title>The Genome Sequence of Exophiala aquamarina CBS 119918.</title>
        <authorList>
            <consortium name="The Broad Institute Genomics Platform"/>
            <person name="Cuomo C."/>
            <person name="de Hoog S."/>
            <person name="Gorbushina A."/>
            <person name="Walker B."/>
            <person name="Young S.K."/>
            <person name="Zeng Q."/>
            <person name="Gargeya S."/>
            <person name="Fitzgerald M."/>
            <person name="Haas B."/>
            <person name="Abouelleil A."/>
            <person name="Allen A.W."/>
            <person name="Alvarado L."/>
            <person name="Arachchi H.M."/>
            <person name="Berlin A.M."/>
            <person name="Chapman S.B."/>
            <person name="Gainer-Dewar J."/>
            <person name="Goldberg J."/>
            <person name="Griggs A."/>
            <person name="Gujja S."/>
            <person name="Hansen M."/>
            <person name="Howarth C."/>
            <person name="Imamovic A."/>
            <person name="Ireland A."/>
            <person name="Larimer J."/>
            <person name="McCowan C."/>
            <person name="Murphy C."/>
            <person name="Pearson M."/>
            <person name="Poon T.W."/>
            <person name="Priest M."/>
            <person name="Roberts A."/>
            <person name="Saif S."/>
            <person name="Shea T."/>
            <person name="Sisk P."/>
            <person name="Sykes S."/>
            <person name="Wortman J."/>
            <person name="Nusbaum C."/>
            <person name="Birren B."/>
        </authorList>
    </citation>
    <scope>NUCLEOTIDE SEQUENCE [LARGE SCALE GENOMIC DNA]</scope>
    <source>
        <strain evidence="1 2">CBS 119918</strain>
    </source>
</reference>
<dbReference type="Proteomes" id="UP000027920">
    <property type="component" value="Unassembled WGS sequence"/>
</dbReference>
<evidence type="ECO:0000313" key="2">
    <source>
        <dbReference type="Proteomes" id="UP000027920"/>
    </source>
</evidence>
<dbReference type="RefSeq" id="XP_013259501.1">
    <property type="nucleotide sequence ID" value="XM_013404047.1"/>
</dbReference>
<sequence>MEPDPLVLEPNSGTRENVRLANMRFADYVCSPVIELSVGENQWSFNIHKSLLMKGSALFRDYLGRRGNSSKRNMKILPVVKDGRHLEPFVCWLYGNNGSPLDTGDMPAYHIGQLWLVAEEIESTEYRNWLADELQRVPASTEWYLKSYHELCSVGQGGSAIGNFMIHCIAHSIITKDWQELFGDHVSSTHGGDFMTNHQDLLHRLFLAVDTMKKDWKEDKLKDPKDRYDCSLHHHETEDSQESCPRYGKGQVDSWRGTVVAEANKEDDRGKKRTRLGDLDLDKKRVTI</sequence>
<name>A0A072PAK6_9EURO</name>
<accession>A0A072PAK6</accession>
<evidence type="ECO:0008006" key="3">
    <source>
        <dbReference type="Google" id="ProtNLM"/>
    </source>
</evidence>